<reference evidence="1" key="2">
    <citation type="journal article" date="2015" name="Data Brief">
        <title>Shoot transcriptome of the giant reed, Arundo donax.</title>
        <authorList>
            <person name="Barrero R.A."/>
            <person name="Guerrero F.D."/>
            <person name="Moolhuijzen P."/>
            <person name="Goolsby J.A."/>
            <person name="Tidwell J."/>
            <person name="Bellgard S.E."/>
            <person name="Bellgard M.I."/>
        </authorList>
    </citation>
    <scope>NUCLEOTIDE SEQUENCE</scope>
    <source>
        <tissue evidence="1">Shoot tissue taken approximately 20 cm above the soil surface</tissue>
    </source>
</reference>
<evidence type="ECO:0000313" key="1">
    <source>
        <dbReference type="EMBL" id="JAD55907.1"/>
    </source>
</evidence>
<protein>
    <submittedName>
        <fullName evidence="1">Uncharacterized protein</fullName>
    </submittedName>
</protein>
<organism evidence="1">
    <name type="scientific">Arundo donax</name>
    <name type="common">Giant reed</name>
    <name type="synonym">Donax arundinaceus</name>
    <dbReference type="NCBI Taxonomy" id="35708"/>
    <lineage>
        <taxon>Eukaryota</taxon>
        <taxon>Viridiplantae</taxon>
        <taxon>Streptophyta</taxon>
        <taxon>Embryophyta</taxon>
        <taxon>Tracheophyta</taxon>
        <taxon>Spermatophyta</taxon>
        <taxon>Magnoliopsida</taxon>
        <taxon>Liliopsida</taxon>
        <taxon>Poales</taxon>
        <taxon>Poaceae</taxon>
        <taxon>PACMAD clade</taxon>
        <taxon>Arundinoideae</taxon>
        <taxon>Arundineae</taxon>
        <taxon>Arundo</taxon>
    </lineage>
</organism>
<accession>A0A0A9B9C9</accession>
<sequence>MMGVYMSKPDVFLPKSSKSVSFDLELVVGLSFHHIVSHIQHDATLLAYPFHHLPSALLLSPFFLNFGKPSLIFTAHRPSSSPTACS</sequence>
<reference evidence="1" key="1">
    <citation type="submission" date="2014-09" db="EMBL/GenBank/DDBJ databases">
        <authorList>
            <person name="Magalhaes I.L.F."/>
            <person name="Oliveira U."/>
            <person name="Santos F.R."/>
            <person name="Vidigal T.H.D.A."/>
            <person name="Brescovit A.D."/>
            <person name="Santos A.J."/>
        </authorList>
    </citation>
    <scope>NUCLEOTIDE SEQUENCE</scope>
    <source>
        <tissue evidence="1">Shoot tissue taken approximately 20 cm above the soil surface</tissue>
    </source>
</reference>
<proteinExistence type="predicted"/>
<name>A0A0A9B9C9_ARUDO</name>
<dbReference type="AlphaFoldDB" id="A0A0A9B9C9"/>
<dbReference type="EMBL" id="GBRH01241988">
    <property type="protein sequence ID" value="JAD55907.1"/>
    <property type="molecule type" value="Transcribed_RNA"/>
</dbReference>